<evidence type="ECO:0000313" key="1">
    <source>
        <dbReference type="EMBL" id="KAF1940036.1"/>
    </source>
</evidence>
<keyword evidence="2" id="KW-1185">Reference proteome</keyword>
<evidence type="ECO:0000313" key="2">
    <source>
        <dbReference type="Proteomes" id="UP000800038"/>
    </source>
</evidence>
<gene>
    <name evidence="1" type="ORF">EJ02DRAFT_241313</name>
</gene>
<accession>A0A6A5SN83</accession>
<dbReference type="EMBL" id="ML976070">
    <property type="protein sequence ID" value="KAF1940036.1"/>
    <property type="molecule type" value="Genomic_DNA"/>
</dbReference>
<dbReference type="AlphaFoldDB" id="A0A6A5SN83"/>
<name>A0A6A5SN83_9PLEO</name>
<reference evidence="1" key="1">
    <citation type="journal article" date="2020" name="Stud. Mycol.">
        <title>101 Dothideomycetes genomes: a test case for predicting lifestyles and emergence of pathogens.</title>
        <authorList>
            <person name="Haridas S."/>
            <person name="Albert R."/>
            <person name="Binder M."/>
            <person name="Bloem J."/>
            <person name="Labutti K."/>
            <person name="Salamov A."/>
            <person name="Andreopoulos B."/>
            <person name="Baker S."/>
            <person name="Barry K."/>
            <person name="Bills G."/>
            <person name="Bluhm B."/>
            <person name="Cannon C."/>
            <person name="Castanera R."/>
            <person name="Culley D."/>
            <person name="Daum C."/>
            <person name="Ezra D."/>
            <person name="Gonzalez J."/>
            <person name="Henrissat B."/>
            <person name="Kuo A."/>
            <person name="Liang C."/>
            <person name="Lipzen A."/>
            <person name="Lutzoni F."/>
            <person name="Magnuson J."/>
            <person name="Mondo S."/>
            <person name="Nolan M."/>
            <person name="Ohm R."/>
            <person name="Pangilinan J."/>
            <person name="Park H.-J."/>
            <person name="Ramirez L."/>
            <person name="Alfaro M."/>
            <person name="Sun H."/>
            <person name="Tritt A."/>
            <person name="Yoshinaga Y."/>
            <person name="Zwiers L.-H."/>
            <person name="Turgeon B."/>
            <person name="Goodwin S."/>
            <person name="Spatafora J."/>
            <person name="Crous P."/>
            <person name="Grigoriev I."/>
        </authorList>
    </citation>
    <scope>NUCLEOTIDE SEQUENCE</scope>
    <source>
        <strain evidence="1">CBS 161.51</strain>
    </source>
</reference>
<protein>
    <submittedName>
        <fullName evidence="1">Uncharacterized protein</fullName>
    </submittedName>
</protein>
<organism evidence="1 2">
    <name type="scientific">Clathrospora elynae</name>
    <dbReference type="NCBI Taxonomy" id="706981"/>
    <lineage>
        <taxon>Eukaryota</taxon>
        <taxon>Fungi</taxon>
        <taxon>Dikarya</taxon>
        <taxon>Ascomycota</taxon>
        <taxon>Pezizomycotina</taxon>
        <taxon>Dothideomycetes</taxon>
        <taxon>Pleosporomycetidae</taxon>
        <taxon>Pleosporales</taxon>
        <taxon>Diademaceae</taxon>
        <taxon>Clathrospora</taxon>
    </lineage>
</organism>
<dbReference type="Proteomes" id="UP000800038">
    <property type="component" value="Unassembled WGS sequence"/>
</dbReference>
<sequence length="111" mass="11906">MPSTRRGDPLTTYLGGDGIFFSGVTRAVLSLLSLLFMFAAGQLEAAEASVASEGSWIEALLPWRCCLYEATVELEEGRDMSWRIDGSLSSKLAVVGVLKAGRSNTCSLEGR</sequence>
<dbReference type="OrthoDB" id="3768616at2759"/>
<proteinExistence type="predicted"/>